<feature type="transmembrane region" description="Helical" evidence="2">
    <location>
        <begin position="278"/>
        <end position="298"/>
    </location>
</feature>
<dbReference type="Pfam" id="PF19040">
    <property type="entry name" value="SGNH"/>
    <property type="match status" value="1"/>
</dbReference>
<dbReference type="Pfam" id="PF01757">
    <property type="entry name" value="Acyl_transf_3"/>
    <property type="match status" value="1"/>
</dbReference>
<evidence type="ECO:0000259" key="3">
    <source>
        <dbReference type="Pfam" id="PF01757"/>
    </source>
</evidence>
<feature type="region of interest" description="Disordered" evidence="1">
    <location>
        <begin position="1"/>
        <end position="34"/>
    </location>
</feature>
<evidence type="ECO:0000313" key="6">
    <source>
        <dbReference type="Proteomes" id="UP000017746"/>
    </source>
</evidence>
<keyword evidence="6" id="KW-1185">Reference proteome</keyword>
<feature type="transmembrane region" description="Helical" evidence="2">
    <location>
        <begin position="65"/>
        <end position="83"/>
    </location>
</feature>
<dbReference type="GO" id="GO:0009103">
    <property type="term" value="P:lipopolysaccharide biosynthetic process"/>
    <property type="evidence" value="ECO:0007669"/>
    <property type="project" value="TreeGrafter"/>
</dbReference>
<keyword evidence="5" id="KW-0012">Acyltransferase</keyword>
<dbReference type="eggNOG" id="COG1835">
    <property type="taxonomic scope" value="Bacteria"/>
</dbReference>
<feature type="transmembrane region" description="Helical" evidence="2">
    <location>
        <begin position="253"/>
        <end position="272"/>
    </location>
</feature>
<dbReference type="HOGENOM" id="CLU_005679_10_1_11"/>
<name>U5W8R0_9ACTN</name>
<feature type="transmembrane region" description="Helical" evidence="2">
    <location>
        <begin position="341"/>
        <end position="362"/>
    </location>
</feature>
<dbReference type="GO" id="GO:0016020">
    <property type="term" value="C:membrane"/>
    <property type="evidence" value="ECO:0007669"/>
    <property type="project" value="TreeGrafter"/>
</dbReference>
<feature type="transmembrane region" description="Helical" evidence="2">
    <location>
        <begin position="103"/>
        <end position="124"/>
    </location>
</feature>
<feature type="transmembrane region" description="Helical" evidence="2">
    <location>
        <begin position="382"/>
        <end position="402"/>
    </location>
</feature>
<feature type="transmembrane region" description="Helical" evidence="2">
    <location>
        <begin position="168"/>
        <end position="189"/>
    </location>
</feature>
<feature type="transmembrane region" description="Helical" evidence="2">
    <location>
        <begin position="41"/>
        <end position="59"/>
    </location>
</feature>
<dbReference type="GO" id="GO:0016747">
    <property type="term" value="F:acyltransferase activity, transferring groups other than amino-acyl groups"/>
    <property type="evidence" value="ECO:0007669"/>
    <property type="project" value="InterPro"/>
</dbReference>
<dbReference type="InterPro" id="IPR002656">
    <property type="entry name" value="Acyl_transf_3_dom"/>
</dbReference>
<feature type="compositionally biased region" description="Low complexity" evidence="1">
    <location>
        <begin position="7"/>
        <end position="20"/>
    </location>
</feature>
<feature type="transmembrane region" description="Helical" evidence="2">
    <location>
        <begin position="221"/>
        <end position="241"/>
    </location>
</feature>
<dbReference type="KEGG" id="afs:AFR_36390"/>
<reference evidence="5 6" key="1">
    <citation type="journal article" date="2014" name="J. Biotechnol.">
        <title>Complete genome sequence of the actinobacterium Actinoplanes friuliensis HAG 010964, producer of the lipopeptide antibiotic friulimycin.</title>
        <authorList>
            <person name="Ruckert C."/>
            <person name="Szczepanowski R."/>
            <person name="Albersmeier A."/>
            <person name="Goesmann A."/>
            <person name="Fischer N."/>
            <person name="Steinkamper A."/>
            <person name="Puhler A."/>
            <person name="Biener R."/>
            <person name="Schwartz D."/>
            <person name="Kalinowski J."/>
        </authorList>
    </citation>
    <scope>NUCLEOTIDE SEQUENCE [LARGE SCALE GENOMIC DNA]</scope>
    <source>
        <strain evidence="5 6">DSM 7358</strain>
    </source>
</reference>
<dbReference type="PANTHER" id="PTHR23028:SF53">
    <property type="entry name" value="ACYL_TRANSF_3 DOMAIN-CONTAINING PROTEIN"/>
    <property type="match status" value="1"/>
</dbReference>
<dbReference type="PATRIC" id="fig|1246995.3.peg.7364"/>
<keyword evidence="5" id="KW-0808">Transferase</keyword>
<accession>U5W8R0</accession>
<dbReference type="EMBL" id="CP006272">
    <property type="protein sequence ID" value="AGZ45534.1"/>
    <property type="molecule type" value="Genomic_DNA"/>
</dbReference>
<evidence type="ECO:0000313" key="5">
    <source>
        <dbReference type="EMBL" id="AGZ45534.1"/>
    </source>
</evidence>
<dbReference type="PANTHER" id="PTHR23028">
    <property type="entry name" value="ACETYLTRANSFERASE"/>
    <property type="match status" value="1"/>
</dbReference>
<gene>
    <name evidence="5" type="ORF">AFR_36390</name>
</gene>
<dbReference type="InterPro" id="IPR050879">
    <property type="entry name" value="Acyltransferase_3"/>
</dbReference>
<feature type="transmembrane region" description="Helical" evidence="2">
    <location>
        <begin position="318"/>
        <end position="335"/>
    </location>
</feature>
<keyword evidence="2" id="KW-0472">Membrane</keyword>
<dbReference type="InterPro" id="IPR043968">
    <property type="entry name" value="SGNH"/>
</dbReference>
<evidence type="ECO:0000259" key="4">
    <source>
        <dbReference type="Pfam" id="PF19040"/>
    </source>
</evidence>
<dbReference type="AlphaFoldDB" id="U5W8R0"/>
<dbReference type="STRING" id="1246995.AFR_36390"/>
<sequence>MTEMSIAPVAPAPRGRTRPAGPRPPVAAAPEPARHRRDIEGLRAVAVLLVVAYHCGLPFVTGGYVGVDVFFVISGFLITGLLLREAQRSGTVSIPRFYARRALRLLPASTVVVVVTVAAAALWLPPLRLAGILSDALHTTIYAMNWRLAAVGTDYLNADADPSPLQHFWSLAVEEQFYLVWPVLLLIVIRRGGRGLSTVLSVLTAGSLLVSVWQTQHNAGWAYFGAHTRAWELGAGALLAVGAARLTRLQPGVARALTGAGLVAIVVSAFVYTASTPFPGYAALLPVLGTTAVIAGGCARPAGLLGLPVLQGIGRLSYSWYLWHWPVLLLTPYAVGRDLEVWENVALALGALLLAGLTYALVENPMRNLAGLRDRPWHGIGVGAALSLGAAGLCALIAFTAAHAGGVSTYRAAPLTDAGRLQQSLAAASKMPAVPRNLTPKLENAAKDKPQIYRDKCSPAFDDAEVKTPCAYGDLTSPTTVVLFGDSHAGHWFPALETVAKQRRWKLVMVTKSACSAADTLIYEDALKREFTECVQWRKAAWRHIRALRPAMVVMASTAPSTELLEVTGTQEQAWVDGWKRSVDQVSAPGTKVYFINDTPWQNGPVPECLSAHLDDPAACGRSRATAVNVPERRAQVIAAVRAEGATVIDPLPWFCTDSRCPVVVGNVLVYKDQHHITTAYSRFLAPLLSVRLKP</sequence>
<keyword evidence="2" id="KW-0812">Transmembrane</keyword>
<feature type="domain" description="Acyltransferase 3" evidence="3">
    <location>
        <begin position="38"/>
        <end position="359"/>
    </location>
</feature>
<feature type="domain" description="SGNH" evidence="4">
    <location>
        <begin position="461"/>
        <end position="689"/>
    </location>
</feature>
<protein>
    <submittedName>
        <fullName evidence="5">Putative acyltransferase</fullName>
    </submittedName>
</protein>
<dbReference type="Proteomes" id="UP000017746">
    <property type="component" value="Chromosome"/>
</dbReference>
<proteinExistence type="predicted"/>
<organism evidence="5 6">
    <name type="scientific">Actinoplanes friuliensis DSM 7358</name>
    <dbReference type="NCBI Taxonomy" id="1246995"/>
    <lineage>
        <taxon>Bacteria</taxon>
        <taxon>Bacillati</taxon>
        <taxon>Actinomycetota</taxon>
        <taxon>Actinomycetes</taxon>
        <taxon>Micromonosporales</taxon>
        <taxon>Micromonosporaceae</taxon>
        <taxon>Actinoplanes</taxon>
    </lineage>
</organism>
<feature type="transmembrane region" description="Helical" evidence="2">
    <location>
        <begin position="196"/>
        <end position="215"/>
    </location>
</feature>
<evidence type="ECO:0000256" key="1">
    <source>
        <dbReference type="SAM" id="MobiDB-lite"/>
    </source>
</evidence>
<evidence type="ECO:0000256" key="2">
    <source>
        <dbReference type="SAM" id="Phobius"/>
    </source>
</evidence>
<keyword evidence="2" id="KW-1133">Transmembrane helix</keyword>